<evidence type="ECO:0000256" key="9">
    <source>
        <dbReference type="ARBA" id="ARBA00023251"/>
    </source>
</evidence>
<feature type="transmembrane region" description="Helical" evidence="10">
    <location>
        <begin position="20"/>
        <end position="41"/>
    </location>
</feature>
<dbReference type="GO" id="GO:0015297">
    <property type="term" value="F:antiporter activity"/>
    <property type="evidence" value="ECO:0007669"/>
    <property type="project" value="InterPro"/>
</dbReference>
<reference evidence="11 12" key="2">
    <citation type="submission" date="2009-02" db="EMBL/GenBank/DDBJ databases">
        <title>Draft genome sequence of Clostridium methylpentosum (DSM 5476).</title>
        <authorList>
            <person name="Sudarsanam P."/>
            <person name="Ley R."/>
            <person name="Guruge J."/>
            <person name="Turnbaugh P.J."/>
            <person name="Mahowald M."/>
            <person name="Liep D."/>
            <person name="Gordon J."/>
        </authorList>
    </citation>
    <scope>NUCLEOTIDE SEQUENCE [LARGE SCALE GENOMIC DNA]</scope>
    <source>
        <strain evidence="11 12">DSM 5476</strain>
    </source>
</reference>
<dbReference type="EMBL" id="ACEC01000046">
    <property type="protein sequence ID" value="EEG30952.1"/>
    <property type="molecule type" value="Genomic_DNA"/>
</dbReference>
<feature type="transmembrane region" description="Helical" evidence="10">
    <location>
        <begin position="404"/>
        <end position="422"/>
    </location>
</feature>
<dbReference type="Pfam" id="PF01554">
    <property type="entry name" value="MatE"/>
    <property type="match status" value="2"/>
</dbReference>
<protein>
    <recommendedName>
        <fullName evidence="3">Multidrug export protein MepA</fullName>
    </recommendedName>
</protein>
<dbReference type="AlphaFoldDB" id="C0EC62"/>
<evidence type="ECO:0000313" key="12">
    <source>
        <dbReference type="Proteomes" id="UP000003340"/>
    </source>
</evidence>
<keyword evidence="8 10" id="KW-0472">Membrane</keyword>
<comment type="similarity">
    <text evidence="2">Belongs to the multi antimicrobial extrusion (MATE) (TC 2.A.66.1) family. MepA subfamily.</text>
</comment>
<gene>
    <name evidence="11" type="ORF">CLOSTMETH_01431</name>
</gene>
<feature type="transmembrane region" description="Helical" evidence="10">
    <location>
        <begin position="326"/>
        <end position="352"/>
    </location>
</feature>
<dbReference type="PANTHER" id="PTHR43823">
    <property type="entry name" value="SPORULATION PROTEIN YKVU"/>
    <property type="match status" value="1"/>
</dbReference>
<keyword evidence="5" id="KW-1003">Cell membrane</keyword>
<dbReference type="eggNOG" id="COG0534">
    <property type="taxonomic scope" value="Bacteria"/>
</dbReference>
<evidence type="ECO:0000256" key="1">
    <source>
        <dbReference type="ARBA" id="ARBA00004651"/>
    </source>
</evidence>
<comment type="subcellular location">
    <subcellularLocation>
        <location evidence="1">Cell membrane</location>
        <topology evidence="1">Multi-pass membrane protein</topology>
    </subcellularLocation>
</comment>
<sequence length="465" mass="50204">MTQTQPAHSSPFETENIGRLIARFAIPCVISMLVNSLYNIVDQIFIGQGVGYLGNAATNVAFPLVTISLAFSLLIGDGCAAFFSLRLGAKDKESAAKGVGNAITLAVGFGVLFLVFGTLFMTPLLRLFGSTDTVLPYAQDYTRIILIGIPFVLIGTAMNSIIRADGSPKYAMISMITGAVINTVLDPIFIFVFKWGVAGAAFATILGQIATAIISVVYIFRFKNIHFKPSLLKLNGKISRTVMSFGASSFITQVAITLVIVVMNNSLAFYGAQSVYGAEIPLSALGIVMKVNQILMSLLLGLGVGSQPIIGYNYGAKNFKRVKKTYLISVSIASICAIIGFILFQFCTQGIVNIFGQEDALYNQFALKSFRSFLGLCFLNGFQVVSSIYFQATGRPIKAATLSLSRQVLFLIPMILLLPRFFGVEGILFAGPVADGLAFVLAAIFILLEMRHLNTAHMQVNETEE</sequence>
<reference evidence="11 12" key="1">
    <citation type="submission" date="2009-01" db="EMBL/GenBank/DDBJ databases">
        <authorList>
            <person name="Fulton L."/>
            <person name="Clifton S."/>
            <person name="Fulton B."/>
            <person name="Xu J."/>
            <person name="Minx P."/>
            <person name="Pepin K.H."/>
            <person name="Johnson M."/>
            <person name="Bhonagiri V."/>
            <person name="Nash W.E."/>
            <person name="Mardis E.R."/>
            <person name="Wilson R.K."/>
        </authorList>
    </citation>
    <scope>NUCLEOTIDE SEQUENCE [LARGE SCALE GENOMIC DNA]</scope>
    <source>
        <strain evidence="11 12">DSM 5476</strain>
    </source>
</reference>
<feature type="transmembrane region" description="Helical" evidence="10">
    <location>
        <begin position="170"/>
        <end position="193"/>
    </location>
</feature>
<keyword evidence="4" id="KW-0813">Transport</keyword>
<keyword evidence="9" id="KW-0046">Antibiotic resistance</keyword>
<feature type="transmembrane region" description="Helical" evidence="10">
    <location>
        <begin position="372"/>
        <end position="392"/>
    </location>
</feature>
<evidence type="ECO:0000256" key="10">
    <source>
        <dbReference type="SAM" id="Phobius"/>
    </source>
</evidence>
<dbReference type="NCBIfam" id="TIGR00797">
    <property type="entry name" value="matE"/>
    <property type="match status" value="1"/>
</dbReference>
<evidence type="ECO:0000256" key="2">
    <source>
        <dbReference type="ARBA" id="ARBA00008417"/>
    </source>
</evidence>
<dbReference type="InterPro" id="IPR045070">
    <property type="entry name" value="MATE_MepA-like"/>
</dbReference>
<feature type="transmembrane region" description="Helical" evidence="10">
    <location>
        <begin position="199"/>
        <end position="220"/>
    </location>
</feature>
<dbReference type="Proteomes" id="UP000003340">
    <property type="component" value="Unassembled WGS sequence"/>
</dbReference>
<dbReference type="STRING" id="537013.CLOSTMETH_01431"/>
<dbReference type="HOGENOM" id="CLU_012893_0_0_9"/>
<dbReference type="InterPro" id="IPR002528">
    <property type="entry name" value="MATE_fam"/>
</dbReference>
<keyword evidence="12" id="KW-1185">Reference proteome</keyword>
<evidence type="ECO:0000256" key="3">
    <source>
        <dbReference type="ARBA" id="ARBA00022106"/>
    </source>
</evidence>
<dbReference type="PANTHER" id="PTHR43823:SF3">
    <property type="entry name" value="MULTIDRUG EXPORT PROTEIN MEPA"/>
    <property type="match status" value="1"/>
</dbReference>
<feature type="transmembrane region" description="Helical" evidence="10">
    <location>
        <begin position="99"/>
        <end position="121"/>
    </location>
</feature>
<dbReference type="InterPro" id="IPR051327">
    <property type="entry name" value="MATE_MepA_subfamily"/>
</dbReference>
<evidence type="ECO:0000256" key="4">
    <source>
        <dbReference type="ARBA" id="ARBA00022448"/>
    </source>
</evidence>
<dbReference type="CDD" id="cd13143">
    <property type="entry name" value="MATE_MepA_like"/>
    <property type="match status" value="1"/>
</dbReference>
<proteinExistence type="inferred from homology"/>
<keyword evidence="6 10" id="KW-0812">Transmembrane</keyword>
<comment type="caution">
    <text evidence="11">The sequence shown here is derived from an EMBL/GenBank/DDBJ whole genome shotgun (WGS) entry which is preliminary data.</text>
</comment>
<evidence type="ECO:0000313" key="11">
    <source>
        <dbReference type="EMBL" id="EEG30952.1"/>
    </source>
</evidence>
<dbReference type="GO" id="GO:0046677">
    <property type="term" value="P:response to antibiotic"/>
    <property type="evidence" value="ECO:0007669"/>
    <property type="project" value="UniProtKB-KW"/>
</dbReference>
<evidence type="ECO:0000256" key="8">
    <source>
        <dbReference type="ARBA" id="ARBA00023136"/>
    </source>
</evidence>
<dbReference type="PIRSF" id="PIRSF006603">
    <property type="entry name" value="DinF"/>
    <property type="match status" value="1"/>
</dbReference>
<name>C0EC62_9FIRM</name>
<feature type="transmembrane region" description="Helical" evidence="10">
    <location>
        <begin position="428"/>
        <end position="448"/>
    </location>
</feature>
<accession>C0EC62</accession>
<dbReference type="GO" id="GO:0042910">
    <property type="term" value="F:xenobiotic transmembrane transporter activity"/>
    <property type="evidence" value="ECO:0007669"/>
    <property type="project" value="InterPro"/>
</dbReference>
<keyword evidence="7 10" id="KW-1133">Transmembrane helix</keyword>
<evidence type="ECO:0000256" key="5">
    <source>
        <dbReference type="ARBA" id="ARBA00022475"/>
    </source>
</evidence>
<dbReference type="GO" id="GO:0005886">
    <property type="term" value="C:plasma membrane"/>
    <property type="evidence" value="ECO:0007669"/>
    <property type="project" value="UniProtKB-SubCell"/>
</dbReference>
<feature type="transmembrane region" description="Helical" evidence="10">
    <location>
        <begin position="61"/>
        <end position="87"/>
    </location>
</feature>
<dbReference type="InterPro" id="IPR048279">
    <property type="entry name" value="MdtK-like"/>
</dbReference>
<evidence type="ECO:0000256" key="7">
    <source>
        <dbReference type="ARBA" id="ARBA00022989"/>
    </source>
</evidence>
<feature type="transmembrane region" description="Helical" evidence="10">
    <location>
        <begin position="282"/>
        <end position="305"/>
    </location>
</feature>
<organism evidence="11 12">
    <name type="scientific">[Clostridium] methylpentosum DSM 5476</name>
    <dbReference type="NCBI Taxonomy" id="537013"/>
    <lineage>
        <taxon>Bacteria</taxon>
        <taxon>Bacillati</taxon>
        <taxon>Bacillota</taxon>
        <taxon>Clostridia</taxon>
        <taxon>Eubacteriales</taxon>
        <taxon>Oscillospiraceae</taxon>
        <taxon>Oscillospiraceae incertae sedis</taxon>
    </lineage>
</organism>
<evidence type="ECO:0000256" key="6">
    <source>
        <dbReference type="ARBA" id="ARBA00022692"/>
    </source>
</evidence>
<feature type="transmembrane region" description="Helical" evidence="10">
    <location>
        <begin position="241"/>
        <end position="262"/>
    </location>
</feature>
<feature type="transmembrane region" description="Helical" evidence="10">
    <location>
        <begin position="141"/>
        <end position="158"/>
    </location>
</feature>